<gene>
    <name evidence="1" type="ORF">DWW08_05940</name>
    <name evidence="2" type="ORF">NXX45_16240</name>
</gene>
<dbReference type="Proteomes" id="UP001060330">
    <property type="component" value="Chromosome"/>
</dbReference>
<name>A0A412YGI5_BACFG</name>
<evidence type="ECO:0000313" key="2">
    <source>
        <dbReference type="EMBL" id="UVR55277.1"/>
    </source>
</evidence>
<organism evidence="1 3">
    <name type="scientific">Bacteroides fragilis</name>
    <dbReference type="NCBI Taxonomy" id="817"/>
    <lineage>
        <taxon>Bacteria</taxon>
        <taxon>Pseudomonadati</taxon>
        <taxon>Bacteroidota</taxon>
        <taxon>Bacteroidia</taxon>
        <taxon>Bacteroidales</taxon>
        <taxon>Bacteroidaceae</taxon>
        <taxon>Bacteroides</taxon>
    </lineage>
</organism>
<dbReference type="EMBL" id="QRZH01000004">
    <property type="protein sequence ID" value="RGV56520.1"/>
    <property type="molecule type" value="Genomic_DNA"/>
</dbReference>
<dbReference type="RefSeq" id="WP_032586129.1">
    <property type="nucleotide sequence ID" value="NZ_JAFKPV010000001.1"/>
</dbReference>
<dbReference type="EMBL" id="CP103216">
    <property type="protein sequence ID" value="UVR55277.1"/>
    <property type="molecule type" value="Genomic_DNA"/>
</dbReference>
<evidence type="ECO:0000313" key="1">
    <source>
        <dbReference type="EMBL" id="RGV56520.1"/>
    </source>
</evidence>
<dbReference type="AlphaFoldDB" id="A0A412YGI5"/>
<reference evidence="2" key="2">
    <citation type="submission" date="2022-08" db="EMBL/GenBank/DDBJ databases">
        <title>Genome Sequencing of Bacteroides fragilis Group Isolates with Nanopore Technology.</title>
        <authorList>
            <person name="Tisza M.J."/>
            <person name="Smith D."/>
            <person name="Dekker J.P."/>
        </authorList>
    </citation>
    <scope>NUCLEOTIDE SEQUENCE</scope>
    <source>
        <strain evidence="2">BFG-70</strain>
    </source>
</reference>
<accession>A0A412YGI5</accession>
<sequence>MEYKESKHLHFLKRKIYTRYAGWQGCINILPYLVIRRNPLRTDWVDFSVECGWLLWVAGVRVEPEK</sequence>
<reference evidence="1 3" key="1">
    <citation type="submission" date="2018-08" db="EMBL/GenBank/DDBJ databases">
        <title>A genome reference for cultivated species of the human gut microbiota.</title>
        <authorList>
            <person name="Zou Y."/>
            <person name="Xue W."/>
            <person name="Luo G."/>
        </authorList>
    </citation>
    <scope>NUCLEOTIDE SEQUENCE [LARGE SCALE GENOMIC DNA]</scope>
    <source>
        <strain evidence="1 3">AF14-26</strain>
    </source>
</reference>
<evidence type="ECO:0000313" key="3">
    <source>
        <dbReference type="Proteomes" id="UP000286270"/>
    </source>
</evidence>
<protein>
    <submittedName>
        <fullName evidence="1">Uncharacterized protein</fullName>
    </submittedName>
</protein>
<dbReference type="Proteomes" id="UP000286270">
    <property type="component" value="Unassembled WGS sequence"/>
</dbReference>
<proteinExistence type="predicted"/>